<dbReference type="HOGENOM" id="CLU_066192_62_4_9"/>
<dbReference type="CDD" id="cd00093">
    <property type="entry name" value="HTH_XRE"/>
    <property type="match status" value="1"/>
</dbReference>
<reference evidence="3 4" key="1">
    <citation type="submission" date="2012-01" db="EMBL/GenBank/DDBJ databases">
        <title>Complete sequence of Desulfotomaculum gibsoniae DSM 7213.</title>
        <authorList>
            <consortium name="US DOE Joint Genome Institute"/>
            <person name="Lucas S."/>
            <person name="Han J."/>
            <person name="Lapidus A."/>
            <person name="Cheng J.-F."/>
            <person name="Goodwin L."/>
            <person name="Pitluck S."/>
            <person name="Peters L."/>
            <person name="Ovchinnikova G."/>
            <person name="Teshima H."/>
            <person name="Detter J.C."/>
            <person name="Han C."/>
            <person name="Tapia R."/>
            <person name="Land M."/>
            <person name="Hauser L."/>
            <person name="Kyrpides N."/>
            <person name="Ivanova N."/>
            <person name="Pagani I."/>
            <person name="Parshina S."/>
            <person name="Plugge C."/>
            <person name="Muyzer G."/>
            <person name="Kuever J."/>
            <person name="Ivanova A."/>
            <person name="Nazina T."/>
            <person name="Klenk H.-P."/>
            <person name="Brambilla E."/>
            <person name="Spring S."/>
            <person name="Stams A.F."/>
            <person name="Woyke T."/>
        </authorList>
    </citation>
    <scope>NUCLEOTIDE SEQUENCE [LARGE SCALE GENOMIC DNA]</scope>
    <source>
        <strain evidence="3 4">DSM 7213</strain>
    </source>
</reference>
<feature type="domain" description="HTH cro/C1-type" evidence="2">
    <location>
        <begin position="11"/>
        <end position="65"/>
    </location>
</feature>
<sequence>MFTKRIFSERLSLLINKNKLSKQAVANAINVSRPAVSQFANGENLPSVEKLVALADFFDVSIDYLVGRSNDPRRH</sequence>
<dbReference type="KEGG" id="dgi:Desgi_1656"/>
<gene>
    <name evidence="3" type="ORF">Desgi_1656</name>
</gene>
<dbReference type="Pfam" id="PF01381">
    <property type="entry name" value="HTH_3"/>
    <property type="match status" value="1"/>
</dbReference>
<dbReference type="InterPro" id="IPR001387">
    <property type="entry name" value="Cro/C1-type_HTH"/>
</dbReference>
<dbReference type="Gene3D" id="1.10.260.40">
    <property type="entry name" value="lambda repressor-like DNA-binding domains"/>
    <property type="match status" value="1"/>
</dbReference>
<dbReference type="OrthoDB" id="1766270at2"/>
<evidence type="ECO:0000313" key="4">
    <source>
        <dbReference type="Proteomes" id="UP000013520"/>
    </source>
</evidence>
<keyword evidence="4" id="KW-1185">Reference proteome</keyword>
<evidence type="ECO:0000313" key="3">
    <source>
        <dbReference type="EMBL" id="AGL01127.1"/>
    </source>
</evidence>
<dbReference type="EMBL" id="CP003273">
    <property type="protein sequence ID" value="AGL01127.1"/>
    <property type="molecule type" value="Genomic_DNA"/>
</dbReference>
<dbReference type="AlphaFoldDB" id="R4KHK0"/>
<dbReference type="SUPFAM" id="SSF47413">
    <property type="entry name" value="lambda repressor-like DNA-binding domains"/>
    <property type="match status" value="1"/>
</dbReference>
<dbReference type="RefSeq" id="WP_006524365.1">
    <property type="nucleotide sequence ID" value="NC_021184.1"/>
</dbReference>
<accession>R4KHK0</accession>
<keyword evidence="1" id="KW-0238">DNA-binding</keyword>
<protein>
    <submittedName>
        <fullName evidence="3">Putative transcriptional regulator</fullName>
    </submittedName>
</protein>
<dbReference type="InterPro" id="IPR010982">
    <property type="entry name" value="Lambda_DNA-bd_dom_sf"/>
</dbReference>
<dbReference type="SMART" id="SM00530">
    <property type="entry name" value="HTH_XRE"/>
    <property type="match status" value="1"/>
</dbReference>
<evidence type="ECO:0000259" key="2">
    <source>
        <dbReference type="PROSITE" id="PS50943"/>
    </source>
</evidence>
<name>R4KHK0_9FIRM</name>
<dbReference type="PANTHER" id="PTHR46558">
    <property type="entry name" value="TRACRIPTIONAL REGULATORY PROTEIN-RELATED-RELATED"/>
    <property type="match status" value="1"/>
</dbReference>
<proteinExistence type="predicted"/>
<evidence type="ECO:0000256" key="1">
    <source>
        <dbReference type="ARBA" id="ARBA00023125"/>
    </source>
</evidence>
<dbReference type="PROSITE" id="PS50943">
    <property type="entry name" value="HTH_CROC1"/>
    <property type="match status" value="1"/>
</dbReference>
<dbReference type="Proteomes" id="UP000013520">
    <property type="component" value="Chromosome"/>
</dbReference>
<dbReference type="eggNOG" id="COG1476">
    <property type="taxonomic scope" value="Bacteria"/>
</dbReference>
<dbReference type="STRING" id="767817.Desgi_1656"/>
<dbReference type="PANTHER" id="PTHR46558:SF11">
    <property type="entry name" value="HTH-TYPE TRANSCRIPTIONAL REGULATOR XRE"/>
    <property type="match status" value="1"/>
</dbReference>
<organism evidence="3 4">
    <name type="scientific">Desulfoscipio gibsoniae DSM 7213</name>
    <dbReference type="NCBI Taxonomy" id="767817"/>
    <lineage>
        <taxon>Bacteria</taxon>
        <taxon>Bacillati</taxon>
        <taxon>Bacillota</taxon>
        <taxon>Clostridia</taxon>
        <taxon>Eubacteriales</taxon>
        <taxon>Desulfallaceae</taxon>
        <taxon>Desulfoscipio</taxon>
    </lineage>
</organism>
<dbReference type="GO" id="GO:0003677">
    <property type="term" value="F:DNA binding"/>
    <property type="evidence" value="ECO:0007669"/>
    <property type="project" value="UniProtKB-KW"/>
</dbReference>